<evidence type="ECO:0000313" key="6">
    <source>
        <dbReference type="Proteomes" id="UP000198859"/>
    </source>
</evidence>
<feature type="domain" description="Phospholipid/glycerol acyltransferase" evidence="4">
    <location>
        <begin position="38"/>
        <end position="152"/>
    </location>
</feature>
<dbReference type="GO" id="GO:0006654">
    <property type="term" value="P:phosphatidic acid biosynthetic process"/>
    <property type="evidence" value="ECO:0007669"/>
    <property type="project" value="TreeGrafter"/>
</dbReference>
<gene>
    <name evidence="5" type="ORF">SAMN04488570_2203</name>
</gene>
<evidence type="ECO:0000259" key="4">
    <source>
        <dbReference type="SMART" id="SM00563"/>
    </source>
</evidence>
<protein>
    <submittedName>
        <fullName evidence="5">1-acyl-sn-glycerol-3-phosphate acyltransferases</fullName>
    </submittedName>
</protein>
<dbReference type="OrthoDB" id="3210041at2"/>
<dbReference type="EMBL" id="LT629757">
    <property type="protein sequence ID" value="SDS58221.1"/>
    <property type="molecule type" value="Genomic_DNA"/>
</dbReference>
<dbReference type="AlphaFoldDB" id="A0A1H1TDV0"/>
<dbReference type="PANTHER" id="PTHR10434:SF55">
    <property type="entry name" value="POSSIBLE ACYLTRANSFERASE"/>
    <property type="match status" value="1"/>
</dbReference>
<sequence>MSDPVYRLVNGVGRLALRALRLEVRWTGAEHLPTQGPVVLAATHGSFPDFVLLERVAVTRGRYVRFLTRHDVWHAPGVPFFMDAMRHVPVDRDAPAAAYLRARALLRAGEAVGGFPEAGISHSYTVRPLMRGLVALAQEVGVPLVPVALWGGQRLLGVGDPAPPPDWTRGRRVDLALGPALRVAPGDDLTERTHELGHVLTDLLEGLQRLPHHQPRPGQVAPWHPAHLGGHAPSRYRAVELETVPLHAVRPSWGPDLDAYGGPAGRTPPGPPAR</sequence>
<evidence type="ECO:0000256" key="1">
    <source>
        <dbReference type="ARBA" id="ARBA00022679"/>
    </source>
</evidence>
<name>A0A1H1TDV0_9ACTN</name>
<proteinExistence type="predicted"/>
<keyword evidence="6" id="KW-1185">Reference proteome</keyword>
<dbReference type="Proteomes" id="UP000198859">
    <property type="component" value="Chromosome I"/>
</dbReference>
<organism evidence="5 6">
    <name type="scientific">Nocardioides scoriae</name>
    <dbReference type="NCBI Taxonomy" id="642780"/>
    <lineage>
        <taxon>Bacteria</taxon>
        <taxon>Bacillati</taxon>
        <taxon>Actinomycetota</taxon>
        <taxon>Actinomycetes</taxon>
        <taxon>Propionibacteriales</taxon>
        <taxon>Nocardioidaceae</taxon>
        <taxon>Nocardioides</taxon>
    </lineage>
</organism>
<evidence type="ECO:0000256" key="3">
    <source>
        <dbReference type="SAM" id="MobiDB-lite"/>
    </source>
</evidence>
<dbReference type="SUPFAM" id="SSF69593">
    <property type="entry name" value="Glycerol-3-phosphate (1)-acyltransferase"/>
    <property type="match status" value="1"/>
</dbReference>
<dbReference type="PANTHER" id="PTHR10434">
    <property type="entry name" value="1-ACYL-SN-GLYCEROL-3-PHOSPHATE ACYLTRANSFERASE"/>
    <property type="match status" value="1"/>
</dbReference>
<dbReference type="InterPro" id="IPR002123">
    <property type="entry name" value="Plipid/glycerol_acylTrfase"/>
</dbReference>
<accession>A0A1H1TDV0</accession>
<keyword evidence="2 5" id="KW-0012">Acyltransferase</keyword>
<evidence type="ECO:0000256" key="2">
    <source>
        <dbReference type="ARBA" id="ARBA00023315"/>
    </source>
</evidence>
<evidence type="ECO:0000313" key="5">
    <source>
        <dbReference type="EMBL" id="SDS58221.1"/>
    </source>
</evidence>
<dbReference type="CDD" id="cd07989">
    <property type="entry name" value="LPLAT_AGPAT-like"/>
    <property type="match status" value="1"/>
</dbReference>
<dbReference type="SMART" id="SM00563">
    <property type="entry name" value="PlsC"/>
    <property type="match status" value="1"/>
</dbReference>
<dbReference type="STRING" id="642780.SAMN04488570_2203"/>
<dbReference type="GO" id="GO:0003841">
    <property type="term" value="F:1-acylglycerol-3-phosphate O-acyltransferase activity"/>
    <property type="evidence" value="ECO:0007669"/>
    <property type="project" value="TreeGrafter"/>
</dbReference>
<dbReference type="GO" id="GO:0005886">
    <property type="term" value="C:plasma membrane"/>
    <property type="evidence" value="ECO:0007669"/>
    <property type="project" value="TreeGrafter"/>
</dbReference>
<feature type="region of interest" description="Disordered" evidence="3">
    <location>
        <begin position="251"/>
        <end position="274"/>
    </location>
</feature>
<dbReference type="RefSeq" id="WP_091729497.1">
    <property type="nucleotide sequence ID" value="NZ_LT629757.1"/>
</dbReference>
<dbReference type="Pfam" id="PF01553">
    <property type="entry name" value="Acyltransferase"/>
    <property type="match status" value="1"/>
</dbReference>
<reference evidence="6" key="1">
    <citation type="submission" date="2016-10" db="EMBL/GenBank/DDBJ databases">
        <authorList>
            <person name="Varghese N."/>
            <person name="Submissions S."/>
        </authorList>
    </citation>
    <scope>NUCLEOTIDE SEQUENCE [LARGE SCALE GENOMIC DNA]</scope>
    <source>
        <strain evidence="6">DSM 22127</strain>
    </source>
</reference>
<keyword evidence="1 5" id="KW-0808">Transferase</keyword>